<dbReference type="EMBL" id="JACJIA010000008">
    <property type="protein sequence ID" value="MBA8953971.1"/>
    <property type="molecule type" value="Genomic_DNA"/>
</dbReference>
<dbReference type="AlphaFoldDB" id="A0A7W3LTE0"/>
<evidence type="ECO:0000313" key="2">
    <source>
        <dbReference type="EMBL" id="MBA8953971.1"/>
    </source>
</evidence>
<evidence type="ECO:0000313" key="3">
    <source>
        <dbReference type="Proteomes" id="UP000572680"/>
    </source>
</evidence>
<name>A0A7W3LTE0_ACTNM</name>
<sequence length="214" mass="23047">MFPPPEPEPSGYLWAFTPFFTLGFGTPFTFLYAAARRRSAGHGLTAAGYGGALALVFTLVNVGVPALDVLGGFLLMLLWIGGTVHTLAVRPSVFPPTTPPNRMNQHAVQVAKYRRALREEARALVAEDPALAHELRIGRPDLPRAYDDGGLIDVNNAAPQALATLPGMTDELVARVVKRRRAQGGFVSAEELALDVDYPADALPKLAEYAIFLP</sequence>
<proteinExistence type="predicted"/>
<dbReference type="Proteomes" id="UP000572680">
    <property type="component" value="Unassembled WGS sequence"/>
</dbReference>
<reference evidence="2 3" key="1">
    <citation type="submission" date="2020-08" db="EMBL/GenBank/DDBJ databases">
        <title>Genomic Encyclopedia of Type Strains, Phase IV (KMG-IV): sequencing the most valuable type-strain genomes for metagenomic binning, comparative biology and taxonomic classification.</title>
        <authorList>
            <person name="Goeker M."/>
        </authorList>
    </citation>
    <scope>NUCLEOTIDE SEQUENCE [LARGE SCALE GENOMIC DNA]</scope>
    <source>
        <strain evidence="2 3">DSM 44197</strain>
    </source>
</reference>
<keyword evidence="3" id="KW-1185">Reference proteome</keyword>
<dbReference type="Pfam" id="PF12836">
    <property type="entry name" value="HHH_3"/>
    <property type="match status" value="1"/>
</dbReference>
<feature type="transmembrane region" description="Helical" evidence="1">
    <location>
        <begin position="12"/>
        <end position="34"/>
    </location>
</feature>
<comment type="caution">
    <text evidence="2">The sequence shown here is derived from an EMBL/GenBank/DDBJ whole genome shotgun (WGS) entry which is preliminary data.</text>
</comment>
<keyword evidence="1" id="KW-0812">Transmembrane</keyword>
<dbReference type="InterPro" id="IPR010994">
    <property type="entry name" value="RuvA_2-like"/>
</dbReference>
<feature type="transmembrane region" description="Helical" evidence="1">
    <location>
        <begin position="70"/>
        <end position="89"/>
    </location>
</feature>
<dbReference type="RefSeq" id="WP_182846128.1">
    <property type="nucleotide sequence ID" value="NZ_BAAALP010000001.1"/>
</dbReference>
<keyword evidence="1" id="KW-1133">Transmembrane helix</keyword>
<protein>
    <recommendedName>
        <fullName evidence="4">Helix-hairpin-helix domain-containing protein</fullName>
    </recommendedName>
</protein>
<gene>
    <name evidence="2" type="ORF">HNR61_005625</name>
</gene>
<accession>A0A7W3LTE0</accession>
<evidence type="ECO:0000256" key="1">
    <source>
        <dbReference type="SAM" id="Phobius"/>
    </source>
</evidence>
<keyword evidence="1" id="KW-0472">Membrane</keyword>
<dbReference type="SUPFAM" id="SSF47781">
    <property type="entry name" value="RuvA domain 2-like"/>
    <property type="match status" value="1"/>
</dbReference>
<organism evidence="2 3">
    <name type="scientific">Actinomadura namibiensis</name>
    <dbReference type="NCBI Taxonomy" id="182080"/>
    <lineage>
        <taxon>Bacteria</taxon>
        <taxon>Bacillati</taxon>
        <taxon>Actinomycetota</taxon>
        <taxon>Actinomycetes</taxon>
        <taxon>Streptosporangiales</taxon>
        <taxon>Thermomonosporaceae</taxon>
        <taxon>Actinomadura</taxon>
    </lineage>
</organism>
<evidence type="ECO:0008006" key="4">
    <source>
        <dbReference type="Google" id="ProtNLM"/>
    </source>
</evidence>
<feature type="transmembrane region" description="Helical" evidence="1">
    <location>
        <begin position="46"/>
        <end position="64"/>
    </location>
</feature>